<name>A0A0F9ANL2_9ZZZZ</name>
<sequence length="44" mass="4845">AAPKEITTPHIYRGVVPFIGLQAVGILLVWVLPFLATWLPSVLF</sequence>
<evidence type="ECO:0000313" key="2">
    <source>
        <dbReference type="EMBL" id="KKK73811.1"/>
    </source>
</evidence>
<keyword evidence="1" id="KW-0472">Membrane</keyword>
<proteinExistence type="predicted"/>
<dbReference type="EMBL" id="LAZR01056617">
    <property type="protein sequence ID" value="KKK73811.1"/>
    <property type="molecule type" value="Genomic_DNA"/>
</dbReference>
<evidence type="ECO:0000256" key="1">
    <source>
        <dbReference type="SAM" id="Phobius"/>
    </source>
</evidence>
<keyword evidence="1" id="KW-1133">Transmembrane helix</keyword>
<keyword evidence="1" id="KW-0812">Transmembrane</keyword>
<gene>
    <name evidence="2" type="ORF">LCGC14_2890090</name>
</gene>
<dbReference type="AlphaFoldDB" id="A0A0F9ANL2"/>
<comment type="caution">
    <text evidence="2">The sequence shown here is derived from an EMBL/GenBank/DDBJ whole genome shotgun (WGS) entry which is preliminary data.</text>
</comment>
<reference evidence="2" key="1">
    <citation type="journal article" date="2015" name="Nature">
        <title>Complex archaea that bridge the gap between prokaryotes and eukaryotes.</title>
        <authorList>
            <person name="Spang A."/>
            <person name="Saw J.H."/>
            <person name="Jorgensen S.L."/>
            <person name="Zaremba-Niedzwiedzka K."/>
            <person name="Martijn J."/>
            <person name="Lind A.E."/>
            <person name="van Eijk R."/>
            <person name="Schleper C."/>
            <person name="Guy L."/>
            <person name="Ettema T.J."/>
        </authorList>
    </citation>
    <scope>NUCLEOTIDE SEQUENCE</scope>
</reference>
<feature type="transmembrane region" description="Helical" evidence="1">
    <location>
        <begin position="12"/>
        <end position="36"/>
    </location>
</feature>
<evidence type="ECO:0008006" key="3">
    <source>
        <dbReference type="Google" id="ProtNLM"/>
    </source>
</evidence>
<accession>A0A0F9ANL2</accession>
<organism evidence="2">
    <name type="scientific">marine sediment metagenome</name>
    <dbReference type="NCBI Taxonomy" id="412755"/>
    <lineage>
        <taxon>unclassified sequences</taxon>
        <taxon>metagenomes</taxon>
        <taxon>ecological metagenomes</taxon>
    </lineage>
</organism>
<protein>
    <recommendedName>
        <fullName evidence="3">TRAP C4-dicarboxylate transport system permease DctM subunit domain-containing protein</fullName>
    </recommendedName>
</protein>
<feature type="non-terminal residue" evidence="2">
    <location>
        <position position="1"/>
    </location>
</feature>